<organism evidence="2 3">
    <name type="scientific">Aspergillus minisclerotigenes</name>
    <dbReference type="NCBI Taxonomy" id="656917"/>
    <lineage>
        <taxon>Eukaryota</taxon>
        <taxon>Fungi</taxon>
        <taxon>Dikarya</taxon>
        <taxon>Ascomycota</taxon>
        <taxon>Pezizomycotina</taxon>
        <taxon>Eurotiomycetes</taxon>
        <taxon>Eurotiomycetidae</taxon>
        <taxon>Eurotiales</taxon>
        <taxon>Aspergillaceae</taxon>
        <taxon>Aspergillus</taxon>
        <taxon>Aspergillus subgen. Circumdati</taxon>
    </lineage>
</organism>
<evidence type="ECO:0000256" key="1">
    <source>
        <dbReference type="SAM" id="MobiDB-lite"/>
    </source>
</evidence>
<dbReference type="Proteomes" id="UP000326289">
    <property type="component" value="Unassembled WGS sequence"/>
</dbReference>
<dbReference type="AlphaFoldDB" id="A0A5N6JG30"/>
<protein>
    <submittedName>
        <fullName evidence="2">Uncharacterized protein</fullName>
    </submittedName>
</protein>
<reference evidence="2 3" key="1">
    <citation type="submission" date="2019-04" db="EMBL/GenBank/DDBJ databases">
        <title>Fungal friends and foes A comparative genomics study of 23 Aspergillus species from section Flavi.</title>
        <authorList>
            <consortium name="DOE Joint Genome Institute"/>
            <person name="Kjaerbolling I."/>
            <person name="Vesth T.C."/>
            <person name="Frisvad J.C."/>
            <person name="Nybo J.L."/>
            <person name="Theobald S."/>
            <person name="Kildgaard S."/>
            <person name="Petersen T.I."/>
            <person name="Kuo A."/>
            <person name="Sato A."/>
            <person name="Lyhne E.K."/>
            <person name="Kogle M.E."/>
            <person name="Wiebenga A."/>
            <person name="Kun R.S."/>
            <person name="Lubbers R.J."/>
            <person name="Makela M.R."/>
            <person name="Barry K."/>
            <person name="Chovatia M."/>
            <person name="Clum A."/>
            <person name="Daum C."/>
            <person name="Haridas S."/>
            <person name="He G."/>
            <person name="LaButti K."/>
            <person name="Lipzen A."/>
            <person name="Mondo S."/>
            <person name="Pangilinan J."/>
            <person name="Riley R."/>
            <person name="Salamov A."/>
            <person name="Simmons B.A."/>
            <person name="Magnuson J.K."/>
            <person name="Henrissat B."/>
            <person name="Mortensen U.H."/>
            <person name="Larsen T.O."/>
            <person name="De vries R.P."/>
            <person name="Grigoriev I.V."/>
            <person name="Machida M."/>
            <person name="Baker S.E."/>
            <person name="Andersen M.R."/>
        </authorList>
    </citation>
    <scope>NUCLEOTIDE SEQUENCE [LARGE SCALE GENOMIC DNA]</scope>
    <source>
        <strain evidence="2 3">CBS 117635</strain>
    </source>
</reference>
<feature type="region of interest" description="Disordered" evidence="1">
    <location>
        <begin position="60"/>
        <end position="96"/>
    </location>
</feature>
<proteinExistence type="predicted"/>
<evidence type="ECO:0000313" key="3">
    <source>
        <dbReference type="Proteomes" id="UP000326289"/>
    </source>
</evidence>
<gene>
    <name evidence="2" type="ORF">BDV30DRAFT_168310</name>
</gene>
<sequence length="96" mass="10703">MSELQRVATPTVLAFRREVRSNSRDDYWPETSICATCRSVTTWRIRSSGPLQVLITEGMRQAAHRDSVKAPKATRTGRHGPILSRTVAPGNQNQSP</sequence>
<name>A0A5N6JG30_9EURO</name>
<evidence type="ECO:0000313" key="2">
    <source>
        <dbReference type="EMBL" id="KAB8277811.1"/>
    </source>
</evidence>
<accession>A0A5N6JG30</accession>
<dbReference type="EMBL" id="ML732770">
    <property type="protein sequence ID" value="KAB8277811.1"/>
    <property type="molecule type" value="Genomic_DNA"/>
</dbReference>
<keyword evidence="3" id="KW-1185">Reference proteome</keyword>